<dbReference type="GO" id="GO:0016787">
    <property type="term" value="F:hydrolase activity"/>
    <property type="evidence" value="ECO:0007669"/>
    <property type="project" value="UniProtKB-KW"/>
</dbReference>
<dbReference type="PRINTS" id="PR00726">
    <property type="entry name" value="LEXASERPTASE"/>
</dbReference>
<evidence type="ECO:0000259" key="8">
    <source>
        <dbReference type="Pfam" id="PF00717"/>
    </source>
</evidence>
<reference evidence="9 10" key="1">
    <citation type="submission" date="2017-07" db="EMBL/GenBank/DDBJ databases">
        <title>blaIMP-27 on transferable plasmids in Proteus mirabilis and Providencia rettgeri.</title>
        <authorList>
            <person name="Potter R."/>
        </authorList>
    </citation>
    <scope>NUCLEOTIDE SEQUENCE [LARGE SCALE GENOMIC DNA]</scope>
    <source>
        <strain evidence="9 10">PR1</strain>
    </source>
</reference>
<evidence type="ECO:0000313" key="10">
    <source>
        <dbReference type="Proteomes" id="UP000216001"/>
    </source>
</evidence>
<dbReference type="Proteomes" id="UP000216001">
    <property type="component" value="Unassembled WGS sequence"/>
</dbReference>
<dbReference type="InterPro" id="IPR006197">
    <property type="entry name" value="Peptidase_S24_LexA"/>
</dbReference>
<evidence type="ECO:0000256" key="7">
    <source>
        <dbReference type="RuleBase" id="RU003991"/>
    </source>
</evidence>
<name>A0A264VP37_PRORE</name>
<keyword evidence="2" id="KW-0227">DNA damage</keyword>
<feature type="domain" description="Peptidase S24/S26A/S26B/S26C" evidence="8">
    <location>
        <begin position="4"/>
        <end position="90"/>
    </location>
</feature>
<dbReference type="RefSeq" id="WP_094962542.1">
    <property type="nucleotide sequence ID" value="NZ_NOWC01000027.1"/>
</dbReference>
<evidence type="ECO:0000256" key="6">
    <source>
        <dbReference type="ARBA" id="ARBA00023236"/>
    </source>
</evidence>
<dbReference type="PANTHER" id="PTHR33516:SF2">
    <property type="entry name" value="LEXA REPRESSOR-RELATED"/>
    <property type="match status" value="1"/>
</dbReference>
<dbReference type="GO" id="GO:0003677">
    <property type="term" value="F:DNA binding"/>
    <property type="evidence" value="ECO:0007669"/>
    <property type="project" value="InterPro"/>
</dbReference>
<dbReference type="InterPro" id="IPR039418">
    <property type="entry name" value="LexA-like"/>
</dbReference>
<evidence type="ECO:0000256" key="3">
    <source>
        <dbReference type="ARBA" id="ARBA00022801"/>
    </source>
</evidence>
<protein>
    <submittedName>
        <fullName evidence="9">DNA polymerase V subunit UmuD</fullName>
    </submittedName>
</protein>
<gene>
    <name evidence="9" type="ORF">CHI95_18915</name>
</gene>
<dbReference type="CDD" id="cd06529">
    <property type="entry name" value="S24_LexA-like"/>
    <property type="match status" value="1"/>
</dbReference>
<dbReference type="GO" id="GO:0009432">
    <property type="term" value="P:SOS response"/>
    <property type="evidence" value="ECO:0007669"/>
    <property type="project" value="UniProtKB-KW"/>
</dbReference>
<dbReference type="Pfam" id="PF00717">
    <property type="entry name" value="Peptidase_S24"/>
    <property type="match status" value="1"/>
</dbReference>
<evidence type="ECO:0000313" key="9">
    <source>
        <dbReference type="EMBL" id="OZS73062.1"/>
    </source>
</evidence>
<dbReference type="Gene3D" id="2.10.109.10">
    <property type="entry name" value="Umud Fragment, subunit A"/>
    <property type="match status" value="1"/>
</dbReference>
<dbReference type="EMBL" id="NOWC01000027">
    <property type="protein sequence ID" value="OZS73062.1"/>
    <property type="molecule type" value="Genomic_DNA"/>
</dbReference>
<keyword evidence="5" id="KW-0234">DNA repair</keyword>
<accession>A0A264VP37</accession>
<comment type="similarity">
    <text evidence="1 7">Belongs to the peptidase S24 family.</text>
</comment>
<dbReference type="InterPro" id="IPR050077">
    <property type="entry name" value="LexA_repressor"/>
</dbReference>
<dbReference type="PANTHER" id="PTHR33516">
    <property type="entry name" value="LEXA REPRESSOR"/>
    <property type="match status" value="1"/>
</dbReference>
<proteinExistence type="inferred from homology"/>
<dbReference type="GO" id="GO:0006281">
    <property type="term" value="P:DNA repair"/>
    <property type="evidence" value="ECO:0007669"/>
    <property type="project" value="UniProtKB-KW"/>
</dbReference>
<evidence type="ECO:0000256" key="5">
    <source>
        <dbReference type="ARBA" id="ARBA00023204"/>
    </source>
</evidence>
<dbReference type="NCBIfam" id="NF007621">
    <property type="entry name" value="PRK10276.1"/>
    <property type="match status" value="1"/>
</dbReference>
<organism evidence="9 10">
    <name type="scientific">Providencia rettgeri</name>
    <dbReference type="NCBI Taxonomy" id="587"/>
    <lineage>
        <taxon>Bacteria</taxon>
        <taxon>Pseudomonadati</taxon>
        <taxon>Pseudomonadota</taxon>
        <taxon>Gammaproteobacteria</taxon>
        <taxon>Enterobacterales</taxon>
        <taxon>Morganellaceae</taxon>
        <taxon>Providencia</taxon>
    </lineage>
</organism>
<dbReference type="AlphaFoldDB" id="A0A264VP37"/>
<sequence>MQIPIFESLIACGFPSPAQDHVERRLSLDAELIRYPESTYFLRASGDSMKDAGIFDGDLLVVESHLTARHGEIVVAEYNGEFTCKYLQITPTKALIGVTRPFHRKVQSLLLAL</sequence>
<comment type="caution">
    <text evidence="9">The sequence shown here is derived from an EMBL/GenBank/DDBJ whole genome shotgun (WGS) entry which is preliminary data.</text>
</comment>
<dbReference type="SUPFAM" id="SSF51306">
    <property type="entry name" value="LexA/Signal peptidase"/>
    <property type="match status" value="1"/>
</dbReference>
<evidence type="ECO:0000256" key="1">
    <source>
        <dbReference type="ARBA" id="ARBA00007484"/>
    </source>
</evidence>
<dbReference type="GO" id="GO:0006355">
    <property type="term" value="P:regulation of DNA-templated transcription"/>
    <property type="evidence" value="ECO:0007669"/>
    <property type="project" value="InterPro"/>
</dbReference>
<dbReference type="InterPro" id="IPR015927">
    <property type="entry name" value="Peptidase_S24_S26A/B/C"/>
</dbReference>
<keyword evidence="4 7" id="KW-0068">Autocatalytic cleavage</keyword>
<dbReference type="InterPro" id="IPR036286">
    <property type="entry name" value="LexA/Signal_pep-like_sf"/>
</dbReference>
<keyword evidence="3 7" id="KW-0378">Hydrolase</keyword>
<keyword evidence="6" id="KW-0742">SOS response</keyword>
<evidence type="ECO:0000256" key="2">
    <source>
        <dbReference type="ARBA" id="ARBA00022763"/>
    </source>
</evidence>
<evidence type="ECO:0000256" key="4">
    <source>
        <dbReference type="ARBA" id="ARBA00022813"/>
    </source>
</evidence>